<reference evidence="10" key="1">
    <citation type="submission" date="2018-06" db="EMBL/GenBank/DDBJ databases">
        <authorList>
            <person name="Zhirakovskaya E."/>
        </authorList>
    </citation>
    <scope>NUCLEOTIDE SEQUENCE</scope>
</reference>
<dbReference type="GO" id="GO:0016763">
    <property type="term" value="F:pentosyltransferase activity"/>
    <property type="evidence" value="ECO:0007669"/>
    <property type="project" value="TreeGrafter"/>
</dbReference>
<evidence type="ECO:0000256" key="7">
    <source>
        <dbReference type="ARBA" id="ARBA00023136"/>
    </source>
</evidence>
<evidence type="ECO:0000313" key="10">
    <source>
        <dbReference type="EMBL" id="VAW33695.1"/>
    </source>
</evidence>
<dbReference type="InterPro" id="IPR050297">
    <property type="entry name" value="LipidA_mod_glycosyltrf_83"/>
</dbReference>
<feature type="transmembrane region" description="Helical" evidence="8">
    <location>
        <begin position="133"/>
        <end position="153"/>
    </location>
</feature>
<evidence type="ECO:0000256" key="6">
    <source>
        <dbReference type="ARBA" id="ARBA00022989"/>
    </source>
</evidence>
<evidence type="ECO:0000256" key="4">
    <source>
        <dbReference type="ARBA" id="ARBA00022679"/>
    </source>
</evidence>
<evidence type="ECO:0000256" key="3">
    <source>
        <dbReference type="ARBA" id="ARBA00022676"/>
    </source>
</evidence>
<comment type="subcellular location">
    <subcellularLocation>
        <location evidence="1">Cell membrane</location>
        <topology evidence="1">Multi-pass membrane protein</topology>
    </subcellularLocation>
</comment>
<protein>
    <recommendedName>
        <fullName evidence="9">Glycosyltransferase RgtA/B/C/D-like domain-containing protein</fullName>
    </recommendedName>
</protein>
<dbReference type="GO" id="GO:0005886">
    <property type="term" value="C:plasma membrane"/>
    <property type="evidence" value="ECO:0007669"/>
    <property type="project" value="UniProtKB-SubCell"/>
</dbReference>
<accession>A0A3B0URK6</accession>
<name>A0A3B0URK6_9ZZZZ</name>
<feature type="transmembrane region" description="Helical" evidence="8">
    <location>
        <begin position="7"/>
        <end position="24"/>
    </location>
</feature>
<proteinExistence type="predicted"/>
<dbReference type="PANTHER" id="PTHR33908">
    <property type="entry name" value="MANNOSYLTRANSFERASE YKCB-RELATED"/>
    <property type="match status" value="1"/>
</dbReference>
<evidence type="ECO:0000256" key="1">
    <source>
        <dbReference type="ARBA" id="ARBA00004651"/>
    </source>
</evidence>
<keyword evidence="7 8" id="KW-0472">Membrane</keyword>
<dbReference type="InterPro" id="IPR038731">
    <property type="entry name" value="RgtA/B/C-like"/>
</dbReference>
<evidence type="ECO:0000256" key="5">
    <source>
        <dbReference type="ARBA" id="ARBA00022692"/>
    </source>
</evidence>
<feature type="domain" description="Glycosyltransferase RgtA/B/C/D-like" evidence="9">
    <location>
        <begin position="64"/>
        <end position="154"/>
    </location>
</feature>
<feature type="transmembrane region" description="Helical" evidence="8">
    <location>
        <begin position="82"/>
        <end position="103"/>
    </location>
</feature>
<dbReference type="AlphaFoldDB" id="A0A3B0URK6"/>
<keyword evidence="5 8" id="KW-0812">Transmembrane</keyword>
<dbReference type="EMBL" id="UOEU01000473">
    <property type="protein sequence ID" value="VAW33695.1"/>
    <property type="molecule type" value="Genomic_DNA"/>
</dbReference>
<dbReference type="PANTHER" id="PTHR33908:SF11">
    <property type="entry name" value="MEMBRANE PROTEIN"/>
    <property type="match status" value="1"/>
</dbReference>
<keyword evidence="4" id="KW-0808">Transferase</keyword>
<gene>
    <name evidence="10" type="ORF">MNBD_CHLOROFLEXI01-2710</name>
</gene>
<sequence>MIKKYKHWLPIVAILLLAFGLRLYNLTEIPPGLTHDEANHGREAIGILRGVVLFFFPLNYGSEPLYSYTAAASMWLFGQTLFALRLVNVLFSVATIGLTYLWVRRRFDTTTALLTAVLLAISFWPLASAREALRAGMLPFFMGTAVWFFWLLVEPSNSAVLERTPPRRRWGLAVA</sequence>
<organism evidence="10">
    <name type="scientific">hydrothermal vent metagenome</name>
    <dbReference type="NCBI Taxonomy" id="652676"/>
    <lineage>
        <taxon>unclassified sequences</taxon>
        <taxon>metagenomes</taxon>
        <taxon>ecological metagenomes</taxon>
    </lineage>
</organism>
<keyword evidence="2" id="KW-1003">Cell membrane</keyword>
<evidence type="ECO:0000256" key="2">
    <source>
        <dbReference type="ARBA" id="ARBA00022475"/>
    </source>
</evidence>
<evidence type="ECO:0000259" key="9">
    <source>
        <dbReference type="Pfam" id="PF13231"/>
    </source>
</evidence>
<evidence type="ECO:0000256" key="8">
    <source>
        <dbReference type="SAM" id="Phobius"/>
    </source>
</evidence>
<dbReference type="Pfam" id="PF13231">
    <property type="entry name" value="PMT_2"/>
    <property type="match status" value="1"/>
</dbReference>
<dbReference type="GO" id="GO:0008610">
    <property type="term" value="P:lipid biosynthetic process"/>
    <property type="evidence" value="ECO:0007669"/>
    <property type="project" value="UniProtKB-ARBA"/>
</dbReference>
<feature type="transmembrane region" description="Helical" evidence="8">
    <location>
        <begin position="109"/>
        <end position="126"/>
    </location>
</feature>
<keyword evidence="3" id="KW-0328">Glycosyltransferase</keyword>
<feature type="non-terminal residue" evidence="10">
    <location>
        <position position="175"/>
    </location>
</feature>
<keyword evidence="6 8" id="KW-1133">Transmembrane helix</keyword>